<evidence type="ECO:0000313" key="2">
    <source>
        <dbReference type="Proteomes" id="UP001148629"/>
    </source>
</evidence>
<protein>
    <submittedName>
        <fullName evidence="1">Uncharacterized protein</fullName>
    </submittedName>
</protein>
<keyword evidence="2" id="KW-1185">Reference proteome</keyword>
<sequence>MSYIGETAYVTGGASGIGRSLVTALVGKGMKVFVADRNLKGAEEVASALNRSTQVAWPVQVDVADWESQRQGFEAAVKELGRIDYVFAVAGITEVPWTRSRPDATDFEKPNLSVWDVNGTGALYTSSLAIQQFRRQEPNKHGFRGKVLIVASACGFYYMPLLPIYTASKHAIVGFVRSYGKYLTEEKITLNAICPTIVKTGISSGAFYDKADAKGLLVTLESLVDSFEALLGADTTTGEAIEVLPGDEGHRIKERAEYTTDKCKQSVEMTIERSRQAAALNQPIKN</sequence>
<dbReference type="Proteomes" id="UP001148629">
    <property type="component" value="Unassembled WGS sequence"/>
</dbReference>
<dbReference type="EMBL" id="JANRMS010001396">
    <property type="protein sequence ID" value="KAJ3528540.1"/>
    <property type="molecule type" value="Genomic_DNA"/>
</dbReference>
<comment type="caution">
    <text evidence="1">The sequence shown here is derived from an EMBL/GenBank/DDBJ whole genome shotgun (WGS) entry which is preliminary data.</text>
</comment>
<proteinExistence type="predicted"/>
<name>A0ACC1RYV7_9HYPO</name>
<gene>
    <name evidence="1" type="ORF">NM208_g10152</name>
</gene>
<evidence type="ECO:0000313" key="1">
    <source>
        <dbReference type="EMBL" id="KAJ3528540.1"/>
    </source>
</evidence>
<organism evidence="1 2">
    <name type="scientific">Fusarium decemcellulare</name>
    <dbReference type="NCBI Taxonomy" id="57161"/>
    <lineage>
        <taxon>Eukaryota</taxon>
        <taxon>Fungi</taxon>
        <taxon>Dikarya</taxon>
        <taxon>Ascomycota</taxon>
        <taxon>Pezizomycotina</taxon>
        <taxon>Sordariomycetes</taxon>
        <taxon>Hypocreomycetidae</taxon>
        <taxon>Hypocreales</taxon>
        <taxon>Nectriaceae</taxon>
        <taxon>Fusarium</taxon>
        <taxon>Fusarium decemcellulare species complex</taxon>
    </lineage>
</organism>
<accession>A0ACC1RYV7</accession>
<reference evidence="1" key="1">
    <citation type="submission" date="2022-08" db="EMBL/GenBank/DDBJ databases">
        <title>Genome Sequence of Fusarium decemcellulare.</title>
        <authorList>
            <person name="Buettner E."/>
        </authorList>
    </citation>
    <scope>NUCLEOTIDE SEQUENCE</scope>
    <source>
        <strain evidence="1">Babe19</strain>
    </source>
</reference>